<dbReference type="Pfam" id="PF00270">
    <property type="entry name" value="DEAD"/>
    <property type="match status" value="1"/>
</dbReference>
<gene>
    <name evidence="6" type="ORF">B9Z44_02690</name>
</gene>
<dbReference type="SMART" id="SM00490">
    <property type="entry name" value="HELICc"/>
    <property type="match status" value="1"/>
</dbReference>
<evidence type="ECO:0000256" key="2">
    <source>
        <dbReference type="ARBA" id="ARBA00022801"/>
    </source>
</evidence>
<protein>
    <submittedName>
        <fullName evidence="6">DEAD/DEAH box helicase</fullName>
    </submittedName>
</protein>
<comment type="caution">
    <text evidence="6">The sequence shown here is derived from an EMBL/GenBank/DDBJ whole genome shotgun (WGS) entry which is preliminary data.</text>
</comment>
<dbReference type="InterPro" id="IPR011545">
    <property type="entry name" value="DEAD/DEAH_box_helicase_dom"/>
</dbReference>
<feature type="domain" description="Helicase ATP-binding" evidence="5">
    <location>
        <begin position="314"/>
        <end position="486"/>
    </location>
</feature>
<dbReference type="GO" id="GO:0004386">
    <property type="term" value="F:helicase activity"/>
    <property type="evidence" value="ECO:0007669"/>
    <property type="project" value="UniProtKB-KW"/>
</dbReference>
<dbReference type="EMBL" id="NESP01000001">
    <property type="protein sequence ID" value="PUE58598.1"/>
    <property type="molecule type" value="Genomic_DNA"/>
</dbReference>
<dbReference type="InterPro" id="IPR050474">
    <property type="entry name" value="Hel308_SKI2-like"/>
</dbReference>
<keyword evidence="3 6" id="KW-0347">Helicase</keyword>
<dbReference type="RefSeq" id="WP_108401657.1">
    <property type="nucleotide sequence ID" value="NZ_NESP01000001.1"/>
</dbReference>
<dbReference type="InterPro" id="IPR014001">
    <property type="entry name" value="Helicase_ATP-bd"/>
</dbReference>
<evidence type="ECO:0000313" key="7">
    <source>
        <dbReference type="Proteomes" id="UP000251341"/>
    </source>
</evidence>
<proteinExistence type="predicted"/>
<reference evidence="6 7" key="1">
    <citation type="submission" date="2017-04" db="EMBL/GenBank/DDBJ databases">
        <title>Unexpected and diverse lifestyles within the genus Limnohabitans.</title>
        <authorList>
            <person name="Kasalicky V."/>
            <person name="Mehrshad M."/>
            <person name="Andrei S.-A."/>
            <person name="Salcher M."/>
            <person name="Kratochvilova H."/>
            <person name="Simek K."/>
            <person name="Ghai R."/>
        </authorList>
    </citation>
    <scope>NUCLEOTIDE SEQUENCE [LARGE SCALE GENOMIC DNA]</scope>
    <source>
        <strain evidence="6 7">MWH-C5</strain>
    </source>
</reference>
<keyword evidence="7" id="KW-1185">Reference proteome</keyword>
<dbReference type="Proteomes" id="UP000251341">
    <property type="component" value="Unassembled WGS sequence"/>
</dbReference>
<dbReference type="SUPFAM" id="SSF52540">
    <property type="entry name" value="P-loop containing nucleoside triphosphate hydrolases"/>
    <property type="match status" value="2"/>
</dbReference>
<sequence length="1172" mass="128201">MASTLEELRSNIREAVGAGYRQQLLARGQARGMIWRTGELPIDAPNFSPLLSEDLLSFGYSLLLHGLRYLDLGGDFETARQAFEIAAESIEAVVARGQLDETRDFHRLVAGSAYHLGRFSARAYSLLRADFEQANLSVTERCLAQLVLRDLAGVNRAVAGWFESGAGSDENIVGALDPRFEVDGQGASLEDGEGIAEALMLGLEGNFMSAMSQTLLALERGEQHLIGEAQARLRQGLSVAGDMNFVSQWWVHRLALYIVDSLWSSSFHAILPMSGPDGAVIGDWASLRKLFITSLLCRGRSEIELWPSQIEAAKRVLEYDANLVLSLPTSAGKTRIAELCILACVAAGKRVVFVTPLRALSAQTEVSLRRTFSALGKSVSSLYGSIGASSSDVDTLRSRDIVVSTPEKLDFALRADPTLLDNVGLVVLDEGHMIGLGEREVRYEAQIQRLLRRPDAASRRIVCLSAILPDGDQLADFTAWLTADRPDGLIKNGWRPTRLRFGEVDWNQETKVAQLNVVVGDEHPFIPKFVVGKRTSNRANAAIVPGSQTDLCIFTAWRLIEDGQSVLVFCPIRVSVMPFANRIIKLSQGGLLPPIMMPPADAIASALAVGAEWFGSDHDILKCLRMGVAVHHGELPTQFRKEVEHLLREGILKLTVSSPTLAQGLNLAATSLIFHGHSRHGEAIDESEFRNVVGRAGRAYVDIEGLVLYPMFDEHEKRRDAWKRLIRGDKQREMESGIFRLLYWLLDRMARKLGTRDVDSLLTYVAGQGAWSFAALPGERKRLADAAVEDWPRHLTSLDTAIFSLLGDAQVADEDLESKIDEVLTSSLLMRRLARQSEGVQRALLSGLKARAKLIWTVSTAAQRRGYFLAGVGFETGRMLDEKADELEFLLLMANTAVDGGKADEAVKAIIAFAEIAFEISPFKPKSLPLDWRKFLDQWLRGAPVHELGDDDADDAISLIEHAFVYNLPWAMEAVRVRAQAHMTVVDPFDPDIDLLPNLGSGSAVAAVETGTLSIPAAVLIKAGFASRLGAINAVVFTAADFDDAQGLRAWLASDAVLAWSATPTWPTDNSHELWKEFTAPHGAGNVAPWTTTGYTGPVQWSGEVPMPPGMPLRIAGSGPKAGVIYSSDYRELGRVRYHFNQKAVGLTVATSNGAADQIMFEYIGPNDLIQS</sequence>
<evidence type="ECO:0000259" key="5">
    <source>
        <dbReference type="PROSITE" id="PS51192"/>
    </source>
</evidence>
<dbReference type="GO" id="GO:0016787">
    <property type="term" value="F:hydrolase activity"/>
    <property type="evidence" value="ECO:0007669"/>
    <property type="project" value="UniProtKB-KW"/>
</dbReference>
<keyword evidence="2" id="KW-0378">Hydrolase</keyword>
<dbReference type="AlphaFoldDB" id="A0A315EP41"/>
<dbReference type="GO" id="GO:0003676">
    <property type="term" value="F:nucleic acid binding"/>
    <property type="evidence" value="ECO:0007669"/>
    <property type="project" value="InterPro"/>
</dbReference>
<dbReference type="SMART" id="SM00487">
    <property type="entry name" value="DEXDc"/>
    <property type="match status" value="1"/>
</dbReference>
<name>A0A315EP41_9BURK</name>
<evidence type="ECO:0000256" key="1">
    <source>
        <dbReference type="ARBA" id="ARBA00022741"/>
    </source>
</evidence>
<dbReference type="CDD" id="cd17921">
    <property type="entry name" value="DEXHc_Ski2"/>
    <property type="match status" value="1"/>
</dbReference>
<dbReference type="InterPro" id="IPR001650">
    <property type="entry name" value="Helicase_C-like"/>
</dbReference>
<accession>A0A315EP41</accession>
<keyword evidence="1" id="KW-0547">Nucleotide-binding</keyword>
<evidence type="ECO:0000313" key="6">
    <source>
        <dbReference type="EMBL" id="PUE58598.1"/>
    </source>
</evidence>
<dbReference type="PANTHER" id="PTHR47961:SF6">
    <property type="entry name" value="DNA-DIRECTED DNA POLYMERASE"/>
    <property type="match status" value="1"/>
</dbReference>
<keyword evidence="4" id="KW-0067">ATP-binding</keyword>
<dbReference type="PROSITE" id="PS51192">
    <property type="entry name" value="HELICASE_ATP_BIND_1"/>
    <property type="match status" value="1"/>
</dbReference>
<dbReference type="GO" id="GO:0005524">
    <property type="term" value="F:ATP binding"/>
    <property type="evidence" value="ECO:0007669"/>
    <property type="project" value="UniProtKB-KW"/>
</dbReference>
<organism evidence="6 7">
    <name type="scientific">Limnohabitans curvus</name>
    <dbReference type="NCBI Taxonomy" id="323423"/>
    <lineage>
        <taxon>Bacteria</taxon>
        <taxon>Pseudomonadati</taxon>
        <taxon>Pseudomonadota</taxon>
        <taxon>Betaproteobacteria</taxon>
        <taxon>Burkholderiales</taxon>
        <taxon>Comamonadaceae</taxon>
        <taxon>Limnohabitans</taxon>
    </lineage>
</organism>
<dbReference type="Gene3D" id="3.40.50.300">
    <property type="entry name" value="P-loop containing nucleotide triphosphate hydrolases"/>
    <property type="match status" value="2"/>
</dbReference>
<dbReference type="InterPro" id="IPR027417">
    <property type="entry name" value="P-loop_NTPase"/>
</dbReference>
<dbReference type="PANTHER" id="PTHR47961">
    <property type="entry name" value="DNA POLYMERASE THETA, PUTATIVE (AFU_ORTHOLOGUE AFUA_1G05260)-RELATED"/>
    <property type="match status" value="1"/>
</dbReference>
<evidence type="ECO:0000256" key="4">
    <source>
        <dbReference type="ARBA" id="ARBA00022840"/>
    </source>
</evidence>
<evidence type="ECO:0000256" key="3">
    <source>
        <dbReference type="ARBA" id="ARBA00022806"/>
    </source>
</evidence>